<evidence type="ECO:0000259" key="9">
    <source>
        <dbReference type="SMART" id="SM01002"/>
    </source>
</evidence>
<sequence>MRIGVPKEIKDREDRVGMVPGAVHELVSKGHEVLVEHNAGKNIGFTDADYIAAGAKIAADADAVWKAAEMIVKVKEPLAVERKKLRADQLLFTYLHLAPDPEQAKDLMASGATCIAYETVTSPTGTLPLLQPMSEVAGRMSVQVGAQYLENAYGGPGILLGGVAGVHPANVVILGAGVAGTNATLMAAGLGADVTVVDRSPDALRRIIASFGTRVKTAYSTRNTVAALVAQADLVIGTVLIPGAAAPKLITREMLKTMRPGSVIVDVAIDQGGCTETSKATTHTNPTYVVDGVTHYCVANMPGGVARTSTFALNNATLPYIVALADKGWKQALAEDKHLRDGLNVQGGAITYKAVADALDLPLRSLETALAA</sequence>
<keyword evidence="4 5" id="KW-0520">NAD</keyword>
<dbReference type="InterPro" id="IPR007698">
    <property type="entry name" value="AlaDH/PNT_NAD(H)-bd"/>
</dbReference>
<evidence type="ECO:0000256" key="3">
    <source>
        <dbReference type="ARBA" id="ARBA00023002"/>
    </source>
</evidence>
<dbReference type="SUPFAM" id="SSF52283">
    <property type="entry name" value="Formate/glycerate dehydrogenase catalytic domain-like"/>
    <property type="match status" value="1"/>
</dbReference>
<dbReference type="RefSeq" id="WP_183264989.1">
    <property type="nucleotide sequence ID" value="NZ_JACHFJ010000001.1"/>
</dbReference>
<proteinExistence type="inferred from homology"/>
<dbReference type="CDD" id="cd05305">
    <property type="entry name" value="L-AlaDH"/>
    <property type="match status" value="1"/>
</dbReference>
<dbReference type="InterPro" id="IPR008143">
    <property type="entry name" value="Ala_DH/PNT_CS2"/>
</dbReference>
<dbReference type="EMBL" id="JACHFJ010000001">
    <property type="protein sequence ID" value="MBB5371984.1"/>
    <property type="molecule type" value="Genomic_DNA"/>
</dbReference>
<dbReference type="Proteomes" id="UP000553706">
    <property type="component" value="Unassembled WGS sequence"/>
</dbReference>
<dbReference type="PROSITE" id="PS00837">
    <property type="entry name" value="ALADH_PNT_2"/>
    <property type="match status" value="1"/>
</dbReference>
<reference evidence="11 12" key="1">
    <citation type="submission" date="2020-08" db="EMBL/GenBank/DDBJ databases">
        <title>Genomic Encyclopedia of Type Strains, Phase IV (KMG-IV): sequencing the most valuable type-strain genomes for metagenomic binning, comparative biology and taxonomic classification.</title>
        <authorList>
            <person name="Goeker M."/>
        </authorList>
    </citation>
    <scope>NUCLEOTIDE SEQUENCE [LARGE SCALE GENOMIC DNA]</scope>
    <source>
        <strain evidence="11 12">DSM 27026</strain>
    </source>
</reference>
<evidence type="ECO:0000256" key="8">
    <source>
        <dbReference type="PIRSR" id="PIRSR000183-3"/>
    </source>
</evidence>
<feature type="domain" description="Alanine dehydrogenase/pyridine nucleotide transhydrogenase N-terminal" evidence="10">
    <location>
        <begin position="4"/>
        <end position="137"/>
    </location>
</feature>
<dbReference type="Pfam" id="PF01262">
    <property type="entry name" value="AlaDh_PNT_C"/>
    <property type="match status" value="1"/>
</dbReference>
<protein>
    <recommendedName>
        <fullName evidence="2 5">Alanine dehydrogenase</fullName>
        <ecNumber evidence="2 5">1.4.1.1</ecNumber>
    </recommendedName>
</protein>
<evidence type="ECO:0000256" key="5">
    <source>
        <dbReference type="PIRNR" id="PIRNR000183"/>
    </source>
</evidence>
<evidence type="ECO:0000313" key="12">
    <source>
        <dbReference type="Proteomes" id="UP000553706"/>
    </source>
</evidence>
<name>A0A840V917_9PROT</name>
<feature type="binding site" evidence="8">
    <location>
        <position position="134"/>
    </location>
    <ligand>
        <name>NAD(+)</name>
        <dbReference type="ChEBI" id="CHEBI:57540"/>
    </ligand>
</feature>
<feature type="binding site" evidence="8">
    <location>
        <begin position="239"/>
        <end position="240"/>
    </location>
    <ligand>
        <name>NAD(+)</name>
        <dbReference type="ChEBI" id="CHEBI:57540"/>
    </ligand>
</feature>
<accession>A0A840V917</accession>
<feature type="active site" description="Proton donor/acceptor" evidence="6">
    <location>
        <position position="270"/>
    </location>
</feature>
<feature type="binding site" evidence="8">
    <location>
        <position position="220"/>
    </location>
    <ligand>
        <name>NAD(+)</name>
        <dbReference type="ChEBI" id="CHEBI:57540"/>
    </ligand>
</feature>
<dbReference type="Gene3D" id="3.40.50.720">
    <property type="entry name" value="NAD(P)-binding Rossmann-like Domain"/>
    <property type="match status" value="2"/>
</dbReference>
<feature type="domain" description="Alanine dehydrogenase/pyridine nucleotide transhydrogenase NAD(H)-binding" evidence="9">
    <location>
        <begin position="149"/>
        <end position="297"/>
    </location>
</feature>
<dbReference type="NCBIfam" id="TIGR00518">
    <property type="entry name" value="alaDH"/>
    <property type="match status" value="1"/>
</dbReference>
<evidence type="ECO:0000256" key="4">
    <source>
        <dbReference type="ARBA" id="ARBA00023027"/>
    </source>
</evidence>
<dbReference type="PANTHER" id="PTHR42795:SF1">
    <property type="entry name" value="ALANINE DEHYDROGENASE"/>
    <property type="match status" value="1"/>
</dbReference>
<keyword evidence="8" id="KW-0547">Nucleotide-binding</keyword>
<feature type="active site" description="Proton donor/acceptor" evidence="6">
    <location>
        <position position="96"/>
    </location>
</feature>
<evidence type="ECO:0000256" key="2">
    <source>
        <dbReference type="ARBA" id="ARBA00012897"/>
    </source>
</evidence>
<dbReference type="SUPFAM" id="SSF51735">
    <property type="entry name" value="NAD(P)-binding Rossmann-fold domains"/>
    <property type="match status" value="1"/>
</dbReference>
<dbReference type="GO" id="GO:0000286">
    <property type="term" value="F:alanine dehydrogenase activity"/>
    <property type="evidence" value="ECO:0007669"/>
    <property type="project" value="UniProtKB-UniRule"/>
</dbReference>
<dbReference type="FunFam" id="3.40.50.720:FF:000049">
    <property type="entry name" value="Alanine dehydrogenase"/>
    <property type="match status" value="1"/>
</dbReference>
<keyword evidence="12" id="KW-1185">Reference proteome</keyword>
<evidence type="ECO:0000256" key="6">
    <source>
        <dbReference type="PIRSR" id="PIRSR000183-1"/>
    </source>
</evidence>
<comment type="caution">
    <text evidence="11">The sequence shown here is derived from an EMBL/GenBank/DDBJ whole genome shotgun (WGS) entry which is preliminary data.</text>
</comment>
<feature type="binding site" evidence="8">
    <location>
        <position position="198"/>
    </location>
    <ligand>
        <name>NAD(+)</name>
        <dbReference type="ChEBI" id="CHEBI:57540"/>
    </ligand>
</feature>
<dbReference type="AlphaFoldDB" id="A0A840V917"/>
<feature type="binding site" evidence="7">
    <location>
        <position position="75"/>
    </location>
    <ligand>
        <name>substrate</name>
    </ligand>
</feature>
<feature type="binding site" evidence="8">
    <location>
        <begin position="267"/>
        <end position="270"/>
    </location>
    <ligand>
        <name>NAD(+)</name>
        <dbReference type="ChEBI" id="CHEBI:57540"/>
    </ligand>
</feature>
<dbReference type="InterPro" id="IPR036291">
    <property type="entry name" value="NAD(P)-bd_dom_sf"/>
</dbReference>
<dbReference type="Pfam" id="PF05222">
    <property type="entry name" value="AlaDh_PNT_N"/>
    <property type="match status" value="1"/>
</dbReference>
<dbReference type="GO" id="GO:0005886">
    <property type="term" value="C:plasma membrane"/>
    <property type="evidence" value="ECO:0007669"/>
    <property type="project" value="TreeGrafter"/>
</dbReference>
<comment type="similarity">
    <text evidence="1 5">Belongs to the AlaDH/PNT family.</text>
</comment>
<dbReference type="SMART" id="SM01002">
    <property type="entry name" value="AlaDh_PNT_C"/>
    <property type="match status" value="1"/>
</dbReference>
<comment type="catalytic activity">
    <reaction evidence="5">
        <text>L-alanine + NAD(+) + H2O = pyruvate + NH4(+) + NADH + H(+)</text>
        <dbReference type="Rhea" id="RHEA:18405"/>
        <dbReference type="ChEBI" id="CHEBI:15361"/>
        <dbReference type="ChEBI" id="CHEBI:15377"/>
        <dbReference type="ChEBI" id="CHEBI:15378"/>
        <dbReference type="ChEBI" id="CHEBI:28938"/>
        <dbReference type="ChEBI" id="CHEBI:57540"/>
        <dbReference type="ChEBI" id="CHEBI:57945"/>
        <dbReference type="ChEBI" id="CHEBI:57972"/>
        <dbReference type="EC" id="1.4.1.1"/>
    </reaction>
</comment>
<dbReference type="SMART" id="SM01003">
    <property type="entry name" value="AlaDh_PNT_N"/>
    <property type="match status" value="1"/>
</dbReference>
<dbReference type="InterPro" id="IPR007886">
    <property type="entry name" value="AlaDH/PNT_N"/>
</dbReference>
<feature type="binding site" evidence="8">
    <location>
        <begin position="298"/>
        <end position="301"/>
    </location>
    <ligand>
        <name>NAD(+)</name>
        <dbReference type="ChEBI" id="CHEBI:57540"/>
    </ligand>
</feature>
<dbReference type="GO" id="GO:0042853">
    <property type="term" value="P:L-alanine catabolic process"/>
    <property type="evidence" value="ECO:0007669"/>
    <property type="project" value="InterPro"/>
</dbReference>
<dbReference type="EC" id="1.4.1.1" evidence="2 5"/>
<dbReference type="GO" id="GO:0000166">
    <property type="term" value="F:nucleotide binding"/>
    <property type="evidence" value="ECO:0007669"/>
    <property type="project" value="UniProtKB-KW"/>
</dbReference>
<feature type="binding site" evidence="7">
    <location>
        <position position="15"/>
    </location>
    <ligand>
        <name>substrate</name>
    </ligand>
</feature>
<organism evidence="11 12">
    <name type="scientific">Acidocella aromatica</name>
    <dbReference type="NCBI Taxonomy" id="1303579"/>
    <lineage>
        <taxon>Bacteria</taxon>
        <taxon>Pseudomonadati</taxon>
        <taxon>Pseudomonadota</taxon>
        <taxon>Alphaproteobacteria</taxon>
        <taxon>Acetobacterales</taxon>
        <taxon>Acidocellaceae</taxon>
        <taxon>Acidocella</taxon>
    </lineage>
</organism>
<dbReference type="InterPro" id="IPR008141">
    <property type="entry name" value="Ala_DH"/>
</dbReference>
<evidence type="ECO:0000256" key="7">
    <source>
        <dbReference type="PIRSR" id="PIRSR000183-2"/>
    </source>
</evidence>
<keyword evidence="3 5" id="KW-0560">Oxidoreductase</keyword>
<evidence type="ECO:0000313" key="11">
    <source>
        <dbReference type="EMBL" id="MBB5371984.1"/>
    </source>
</evidence>
<evidence type="ECO:0000259" key="10">
    <source>
        <dbReference type="SMART" id="SM01003"/>
    </source>
</evidence>
<dbReference type="PIRSF" id="PIRSF000183">
    <property type="entry name" value="Alanine_dh"/>
    <property type="match status" value="1"/>
</dbReference>
<evidence type="ECO:0000256" key="1">
    <source>
        <dbReference type="ARBA" id="ARBA00005689"/>
    </source>
</evidence>
<dbReference type="PANTHER" id="PTHR42795">
    <property type="entry name" value="ALANINE DEHYDROGENASE"/>
    <property type="match status" value="1"/>
</dbReference>
<gene>
    <name evidence="11" type="ORF">HNP71_000208</name>
</gene>